<name>E9AWN3_LEIMU</name>
<organism evidence="2 3">
    <name type="scientific">Leishmania mexicana (strain MHOM/GT/2001/U1103)</name>
    <dbReference type="NCBI Taxonomy" id="929439"/>
    <lineage>
        <taxon>Eukaryota</taxon>
        <taxon>Discoba</taxon>
        <taxon>Euglenozoa</taxon>
        <taxon>Kinetoplastea</taxon>
        <taxon>Metakinetoplastina</taxon>
        <taxon>Trypanosomatida</taxon>
        <taxon>Trypanosomatidae</taxon>
        <taxon>Leishmaniinae</taxon>
        <taxon>Leishmania</taxon>
    </lineage>
</organism>
<protein>
    <submittedName>
        <fullName evidence="2">Uncharacterized protein</fullName>
    </submittedName>
</protein>
<keyword evidence="3" id="KW-1185">Reference proteome</keyword>
<dbReference type="RefSeq" id="XP_003875855.1">
    <property type="nucleotide sequence ID" value="XM_003875806.1"/>
</dbReference>
<evidence type="ECO:0000256" key="1">
    <source>
        <dbReference type="SAM" id="MobiDB-lite"/>
    </source>
</evidence>
<accession>E9AWN3</accession>
<sequence>MCLCMRRHNPGPVVPLLPSRTPTRTRALPPHARVLQRTKTCLAYFCYGCRCPITSPPFSSVLSWCDHPNASMRRLTPLLTTVPPLSLRTAPSLTSVVLNVSSTYGGARAMPPCRTMTTMAVCEASSDALTTFTSFEVESELSLAQEDLEQLQSVLKSVRSSSNSPISVTLPQMKPSVTSTPPLRCPPPPIVSPHPVVLPALLQRPRWHNVVHERYRASVPGYVDACTQVLGDVRNMWDACKANRRRREEVGDSCFAEYVSTLLRHAHADALLVLLEGVTGTHHGGDVFTDGAAPFRCELILHLVRMLAGRPVELSGKHMAHLSKLLLSCPHLLTVAPPSQNELAQALVAKVQERVWDAFTCLCYATRRSLRRQQNVDCLEALLCGVYMRAHRDPAPARGSGRDSRTSRLASAMLRSSVDAGDGGWQRQYAGHLLPPHLLAKARQAALCHLVHRCLLSGTLAKVGSAGEANEENACLLLSWALLLGREDMDPVVHAAVVYRLRRGHGLAEGGPPAGASPACVESWRRLALRVEAVLRSSGVAEQSTTALANGAEVFQRVDRTSKDTRGWAVSSVDRRLLAALRAQSFTQKHGSLSLWGATEPVASRGVEATRARTRDAAVQPVSDGAAAALHAYAHLRWEPLNISEAEPLLPDDAALALSAAPTEGARGEAHASVTERTIAEECEDVVETAADLPPHALCLAEVLCVRLLRCMRRWKGTSLSGDIAPPASSDTAQASPAILPASQQRRILAALWQLSAYTRAEVTTAALLELQGEVCTTAATGRGSKAHLDPSHTAPSSARMWPSMPPRACWPIIGAVCRHAEDAVHVTRELMAHREMMAAPLSLASLQRLREWLVALPGSLHSAHLVKVLREWAELEKCKLGGAAPLAQAYLTAWDDVVRTALEQHAAQALLAALDGQCAASVAAPGLCCSPCGEELRSTYALMTGPASAQLRRIQWIAEVNSSAVREWRWCMGVGPPLIGWTTVSRSASLLHPTSAVPAAVLVVEATEVDLTDTEHDAAVRMLCQRCVPNLSGSNTFSWSDQLACRALERAQATSTPTMQQGGKINAGVDSDHSSAAGGDADAPPRQSKPCNDTVVSAAALHYLLTRGNTTTPSATAMATVFSTAELGDALQTLSAYIEFLEKTRRTGVYDDPCGERAIDRRLQCAAAAYVNCLSDAWRVTMRTATSSTSAVPLHMADEEVFLTCFPAFYHFALRLYDRLLWDRAELDKSGDEVLRSLPCLAGALHEAAFRALVSTPGTKRRTIDTTLLLADRIARRWAAQTMVSSSSSVAHSAVAPTSSLTDDQPAFCVPLSVYQLVLATYAADRRPLPQHVRECCEAALRREEKRQGEGP</sequence>
<reference evidence="2 3" key="1">
    <citation type="journal article" date="2011" name="Genome Res.">
        <title>Chromosome and gene copy number variation allow major structural change between species and strains of Leishmania.</title>
        <authorList>
            <person name="Rogers M.B."/>
            <person name="Hilley J.D."/>
            <person name="Dickens N.J."/>
            <person name="Wilkes J."/>
            <person name="Bates P.A."/>
            <person name="Depledge D.P."/>
            <person name="Harris D."/>
            <person name="Her Y."/>
            <person name="Herzyk P."/>
            <person name="Imamura H."/>
            <person name="Otto T.D."/>
            <person name="Sanders M."/>
            <person name="Seeger K."/>
            <person name="Dujardin J.C."/>
            <person name="Berriman M."/>
            <person name="Smith D.F."/>
            <person name="Hertz-Fowler C."/>
            <person name="Mottram J.C."/>
        </authorList>
    </citation>
    <scope>NUCLEOTIDE SEQUENCE [LARGE SCALE GENOMIC DNA]</scope>
    <source>
        <strain evidence="2 3">MHOM/GT/2001/U1103</strain>
    </source>
</reference>
<feature type="compositionally biased region" description="Polar residues" evidence="1">
    <location>
        <begin position="1054"/>
        <end position="1064"/>
    </location>
</feature>
<dbReference type="PhylomeDB" id="E9AWN3"/>
<dbReference type="KEGG" id="lmi:LMXM_24_0430"/>
<dbReference type="GeneID" id="13448922"/>
<dbReference type="EMBL" id="FR799577">
    <property type="protein sequence ID" value="CBZ27369.1"/>
    <property type="molecule type" value="Genomic_DNA"/>
</dbReference>
<dbReference type="Proteomes" id="UP000007259">
    <property type="component" value="Chromosome 24"/>
</dbReference>
<dbReference type="OrthoDB" id="265640at2759"/>
<evidence type="ECO:0000313" key="3">
    <source>
        <dbReference type="Proteomes" id="UP000007259"/>
    </source>
</evidence>
<gene>
    <name evidence="2" type="ORF">LMXM_24_0430</name>
</gene>
<evidence type="ECO:0000313" key="2">
    <source>
        <dbReference type="EMBL" id="CBZ27369.1"/>
    </source>
</evidence>
<feature type="region of interest" description="Disordered" evidence="1">
    <location>
        <begin position="1054"/>
        <end position="1091"/>
    </location>
</feature>
<dbReference type="OMA" id="GKHMAHL"/>
<dbReference type="VEuPathDB" id="TriTrypDB:LmxM.24.0430"/>
<proteinExistence type="predicted"/>